<feature type="chain" id="PRO_5008905345" evidence="1">
    <location>
        <begin position="21"/>
        <end position="149"/>
    </location>
</feature>
<dbReference type="PANTHER" id="PTHR21719:SF1">
    <property type="entry name" value="FI06402P-RELATED"/>
    <property type="match status" value="1"/>
</dbReference>
<dbReference type="EMBL" id="LJIJ01000096">
    <property type="protein sequence ID" value="ODN02753.1"/>
    <property type="molecule type" value="Genomic_DNA"/>
</dbReference>
<feature type="signal peptide" evidence="1">
    <location>
        <begin position="1"/>
        <end position="20"/>
    </location>
</feature>
<gene>
    <name evidence="2" type="ORF">Ocin01_03908</name>
</gene>
<dbReference type="Gene3D" id="2.10.90.10">
    <property type="entry name" value="Cystine-knot cytokines"/>
    <property type="match status" value="1"/>
</dbReference>
<evidence type="ECO:0000256" key="1">
    <source>
        <dbReference type="SAM" id="SignalP"/>
    </source>
</evidence>
<evidence type="ECO:0000313" key="3">
    <source>
        <dbReference type="Proteomes" id="UP000094527"/>
    </source>
</evidence>
<dbReference type="OrthoDB" id="6370328at2759"/>
<protein>
    <submittedName>
        <fullName evidence="2">Uncharacterized protein</fullName>
    </submittedName>
</protein>
<keyword evidence="3" id="KW-1185">Reference proteome</keyword>
<comment type="caution">
    <text evidence="2">The sequence shown here is derived from an EMBL/GenBank/DDBJ whole genome shotgun (WGS) entry which is preliminary data.</text>
</comment>
<dbReference type="InterPro" id="IPR029034">
    <property type="entry name" value="Cystine-knot_cytokine"/>
</dbReference>
<name>A0A1D2NBW6_ORCCI</name>
<sequence length="149" mass="17047">MNKLTVYLLFCLLVVQQASVVQPRTRFRHQRSKRQLNSQQMEYDRNKNLVNSAAWTCSVPKPRLVYLEEATNNPIQMPIPPDTRLFVDATVLHRCEPAFGCCTYPLKCGPSTTAPVNVTFKTLHVHTGSETYHTVSFLNHTLCHCQNRS</sequence>
<dbReference type="SUPFAM" id="SSF57501">
    <property type="entry name" value="Cystine-knot cytokines"/>
    <property type="match status" value="1"/>
</dbReference>
<dbReference type="AlphaFoldDB" id="A0A1D2NBW6"/>
<accession>A0A1D2NBW6</accession>
<reference evidence="2 3" key="1">
    <citation type="journal article" date="2016" name="Genome Biol. Evol.">
        <title>Gene Family Evolution Reflects Adaptation to Soil Environmental Stressors in the Genome of the Collembolan Orchesella cincta.</title>
        <authorList>
            <person name="Faddeeva-Vakhrusheva A."/>
            <person name="Derks M.F."/>
            <person name="Anvar S.Y."/>
            <person name="Agamennone V."/>
            <person name="Suring W."/>
            <person name="Smit S."/>
            <person name="van Straalen N.M."/>
            <person name="Roelofs D."/>
        </authorList>
    </citation>
    <scope>NUCLEOTIDE SEQUENCE [LARGE SCALE GENOMIC DNA]</scope>
    <source>
        <tissue evidence="2">Mixed pool</tissue>
    </source>
</reference>
<organism evidence="2 3">
    <name type="scientific">Orchesella cincta</name>
    <name type="common">Springtail</name>
    <name type="synonym">Podura cincta</name>
    <dbReference type="NCBI Taxonomy" id="48709"/>
    <lineage>
        <taxon>Eukaryota</taxon>
        <taxon>Metazoa</taxon>
        <taxon>Ecdysozoa</taxon>
        <taxon>Arthropoda</taxon>
        <taxon>Hexapoda</taxon>
        <taxon>Collembola</taxon>
        <taxon>Entomobryomorpha</taxon>
        <taxon>Entomobryoidea</taxon>
        <taxon>Orchesellidae</taxon>
        <taxon>Orchesellinae</taxon>
        <taxon>Orchesella</taxon>
    </lineage>
</organism>
<keyword evidence="1" id="KW-0732">Signal</keyword>
<proteinExistence type="predicted"/>
<dbReference type="Proteomes" id="UP000094527">
    <property type="component" value="Unassembled WGS sequence"/>
</dbReference>
<dbReference type="PANTHER" id="PTHR21719">
    <property type="entry name" value="FI06402P-RELATED"/>
    <property type="match status" value="1"/>
</dbReference>
<evidence type="ECO:0000313" key="2">
    <source>
        <dbReference type="EMBL" id="ODN02753.1"/>
    </source>
</evidence>